<feature type="domain" description="SnoaL-like" evidence="1">
    <location>
        <begin position="14"/>
        <end position="121"/>
    </location>
</feature>
<protein>
    <recommendedName>
        <fullName evidence="1">SnoaL-like domain-containing protein</fullName>
    </recommendedName>
</protein>
<dbReference type="InterPro" id="IPR032710">
    <property type="entry name" value="NTF2-like_dom_sf"/>
</dbReference>
<dbReference type="InterPro" id="IPR037401">
    <property type="entry name" value="SnoaL-like"/>
</dbReference>
<accession>A0AAW0AIC7</accession>
<evidence type="ECO:0000313" key="3">
    <source>
        <dbReference type="Proteomes" id="UP001362999"/>
    </source>
</evidence>
<dbReference type="Proteomes" id="UP001362999">
    <property type="component" value="Unassembled WGS sequence"/>
</dbReference>
<gene>
    <name evidence="2" type="ORF">R3P38DRAFT_2789948</name>
</gene>
<organism evidence="2 3">
    <name type="scientific">Favolaschia claudopus</name>
    <dbReference type="NCBI Taxonomy" id="2862362"/>
    <lineage>
        <taxon>Eukaryota</taxon>
        <taxon>Fungi</taxon>
        <taxon>Dikarya</taxon>
        <taxon>Basidiomycota</taxon>
        <taxon>Agaricomycotina</taxon>
        <taxon>Agaricomycetes</taxon>
        <taxon>Agaricomycetidae</taxon>
        <taxon>Agaricales</taxon>
        <taxon>Marasmiineae</taxon>
        <taxon>Mycenaceae</taxon>
        <taxon>Favolaschia</taxon>
    </lineage>
</organism>
<comment type="caution">
    <text evidence="2">The sequence shown here is derived from an EMBL/GenBank/DDBJ whole genome shotgun (WGS) entry which is preliminary data.</text>
</comment>
<sequence length="140" mass="15998">MSTTAEKQLQNAHSFVSLLSARDFVAMAELMSPDFKCEFLPASFPPPWGKVINNKEETLASFKHAWEAVFEYMKFLPPIDIVQGKDAVVFHLKSDGMSKSGKKYNNEYMLTFHFDGEKIVKLREFVDSKYASEYFASLHA</sequence>
<dbReference type="EMBL" id="JAWWNJ010000063">
    <property type="protein sequence ID" value="KAK7012796.1"/>
    <property type="molecule type" value="Genomic_DNA"/>
</dbReference>
<reference evidence="2 3" key="1">
    <citation type="journal article" date="2024" name="J Genomics">
        <title>Draft genome sequencing and assembly of Favolaschia claudopus CIRM-BRFM 2984 isolated from oak limbs.</title>
        <authorList>
            <person name="Navarro D."/>
            <person name="Drula E."/>
            <person name="Chaduli D."/>
            <person name="Cazenave R."/>
            <person name="Ahrendt S."/>
            <person name="Wang J."/>
            <person name="Lipzen A."/>
            <person name="Daum C."/>
            <person name="Barry K."/>
            <person name="Grigoriev I.V."/>
            <person name="Favel A."/>
            <person name="Rosso M.N."/>
            <person name="Martin F."/>
        </authorList>
    </citation>
    <scope>NUCLEOTIDE SEQUENCE [LARGE SCALE GENOMIC DNA]</scope>
    <source>
        <strain evidence="2 3">CIRM-BRFM 2984</strain>
    </source>
</reference>
<dbReference type="AlphaFoldDB" id="A0AAW0AIC7"/>
<name>A0AAW0AIC7_9AGAR</name>
<dbReference type="Pfam" id="PF12680">
    <property type="entry name" value="SnoaL_2"/>
    <property type="match status" value="1"/>
</dbReference>
<dbReference type="Gene3D" id="3.10.450.50">
    <property type="match status" value="1"/>
</dbReference>
<dbReference type="SUPFAM" id="SSF54427">
    <property type="entry name" value="NTF2-like"/>
    <property type="match status" value="1"/>
</dbReference>
<proteinExistence type="predicted"/>
<evidence type="ECO:0000259" key="1">
    <source>
        <dbReference type="Pfam" id="PF12680"/>
    </source>
</evidence>
<keyword evidence="3" id="KW-1185">Reference proteome</keyword>
<evidence type="ECO:0000313" key="2">
    <source>
        <dbReference type="EMBL" id="KAK7012796.1"/>
    </source>
</evidence>